<evidence type="ECO:0000313" key="6">
    <source>
        <dbReference type="Proteomes" id="UP001519460"/>
    </source>
</evidence>
<dbReference type="AlphaFoldDB" id="A0ABD0JVR9"/>
<dbReference type="PROSITE" id="PS50871">
    <property type="entry name" value="C1Q"/>
    <property type="match status" value="1"/>
</dbReference>
<dbReference type="Gene3D" id="2.60.120.40">
    <property type="match status" value="1"/>
</dbReference>
<evidence type="ECO:0000256" key="3">
    <source>
        <dbReference type="ARBA" id="ARBA00022729"/>
    </source>
</evidence>
<dbReference type="SMART" id="SM00110">
    <property type="entry name" value="C1Q"/>
    <property type="match status" value="1"/>
</dbReference>
<reference evidence="5 6" key="1">
    <citation type="journal article" date="2023" name="Sci. Data">
        <title>Genome assembly of the Korean intertidal mud-creeper Batillaria attramentaria.</title>
        <authorList>
            <person name="Patra A.K."/>
            <person name="Ho P.T."/>
            <person name="Jun S."/>
            <person name="Lee S.J."/>
            <person name="Kim Y."/>
            <person name="Won Y.J."/>
        </authorList>
    </citation>
    <scope>NUCLEOTIDE SEQUENCE [LARGE SCALE GENOMIC DNA]</scope>
    <source>
        <strain evidence="5">Wonlab-2016</strain>
    </source>
</reference>
<evidence type="ECO:0000256" key="1">
    <source>
        <dbReference type="ARBA" id="ARBA00004613"/>
    </source>
</evidence>
<dbReference type="EMBL" id="JACVVK020000317">
    <property type="protein sequence ID" value="KAK7478796.1"/>
    <property type="molecule type" value="Genomic_DNA"/>
</dbReference>
<keyword evidence="2" id="KW-0964">Secreted</keyword>
<name>A0ABD0JVR9_9CAEN</name>
<organism evidence="5 6">
    <name type="scientific">Batillaria attramentaria</name>
    <dbReference type="NCBI Taxonomy" id="370345"/>
    <lineage>
        <taxon>Eukaryota</taxon>
        <taxon>Metazoa</taxon>
        <taxon>Spiralia</taxon>
        <taxon>Lophotrochozoa</taxon>
        <taxon>Mollusca</taxon>
        <taxon>Gastropoda</taxon>
        <taxon>Caenogastropoda</taxon>
        <taxon>Sorbeoconcha</taxon>
        <taxon>Cerithioidea</taxon>
        <taxon>Batillariidae</taxon>
        <taxon>Batillaria</taxon>
    </lineage>
</organism>
<dbReference type="PANTHER" id="PTHR22923:SF116">
    <property type="entry name" value="C1Q DOMAIN-CONTAINING PROTEIN"/>
    <property type="match status" value="1"/>
</dbReference>
<dbReference type="InterPro" id="IPR050822">
    <property type="entry name" value="Cerebellin_Synaptic_Org"/>
</dbReference>
<gene>
    <name evidence="5" type="ORF">BaRGS_00030007</name>
</gene>
<keyword evidence="6" id="KW-1185">Reference proteome</keyword>
<protein>
    <recommendedName>
        <fullName evidence="4">C1q domain-containing protein</fullName>
    </recommendedName>
</protein>
<evidence type="ECO:0000313" key="5">
    <source>
        <dbReference type="EMBL" id="KAK7478796.1"/>
    </source>
</evidence>
<dbReference type="Pfam" id="PF00386">
    <property type="entry name" value="C1q"/>
    <property type="match status" value="1"/>
</dbReference>
<dbReference type="PRINTS" id="PR00007">
    <property type="entry name" value="COMPLEMNTC1Q"/>
</dbReference>
<dbReference type="GO" id="GO:0005576">
    <property type="term" value="C:extracellular region"/>
    <property type="evidence" value="ECO:0007669"/>
    <property type="project" value="UniProtKB-SubCell"/>
</dbReference>
<keyword evidence="3" id="KW-0732">Signal</keyword>
<evidence type="ECO:0000256" key="2">
    <source>
        <dbReference type="ARBA" id="ARBA00022525"/>
    </source>
</evidence>
<dbReference type="Proteomes" id="UP001519460">
    <property type="component" value="Unassembled WGS sequence"/>
</dbReference>
<proteinExistence type="predicted"/>
<dbReference type="PANTHER" id="PTHR22923">
    <property type="entry name" value="CEREBELLIN-RELATED"/>
    <property type="match status" value="1"/>
</dbReference>
<dbReference type="InterPro" id="IPR008983">
    <property type="entry name" value="Tumour_necrosis_fac-like_dom"/>
</dbReference>
<dbReference type="SUPFAM" id="SSF49842">
    <property type="entry name" value="TNF-like"/>
    <property type="match status" value="1"/>
</dbReference>
<sequence>MIAHPALSCSPEDLLRLPELTLTVQCVFTVPFIFFFHEERQVAFMVDFHTNSEGHDYAMNISKTGPIVFDHVQSNYGHGYSTSTGKFIVPYPGLYWFRVHFMSTYNGEGTIGIFSNAITGHGFGCYAYAEDLNVDSNDQASCDLVMHFRTGDEVYVKYHFGEPYIWTGWSNFLGALITPD</sequence>
<evidence type="ECO:0000259" key="4">
    <source>
        <dbReference type="PROSITE" id="PS50871"/>
    </source>
</evidence>
<feature type="domain" description="C1q" evidence="4">
    <location>
        <begin position="37"/>
        <end position="180"/>
    </location>
</feature>
<dbReference type="InterPro" id="IPR001073">
    <property type="entry name" value="C1q_dom"/>
</dbReference>
<accession>A0ABD0JVR9</accession>
<comment type="caution">
    <text evidence="5">The sequence shown here is derived from an EMBL/GenBank/DDBJ whole genome shotgun (WGS) entry which is preliminary data.</text>
</comment>
<comment type="subcellular location">
    <subcellularLocation>
        <location evidence="1">Secreted</location>
    </subcellularLocation>
</comment>